<dbReference type="Pfam" id="PF08241">
    <property type="entry name" value="Methyltransf_11"/>
    <property type="match status" value="1"/>
</dbReference>
<dbReference type="GO" id="GO:0032259">
    <property type="term" value="P:methylation"/>
    <property type="evidence" value="ECO:0007669"/>
    <property type="project" value="UniProtKB-KW"/>
</dbReference>
<organism evidence="2 3">
    <name type="scientific">Hoyosella rhizosphaerae</name>
    <dbReference type="NCBI Taxonomy" id="1755582"/>
    <lineage>
        <taxon>Bacteria</taxon>
        <taxon>Bacillati</taxon>
        <taxon>Actinomycetota</taxon>
        <taxon>Actinomycetes</taxon>
        <taxon>Mycobacteriales</taxon>
        <taxon>Hoyosellaceae</taxon>
        <taxon>Hoyosella</taxon>
    </lineage>
</organism>
<evidence type="ECO:0000313" key="2">
    <source>
        <dbReference type="EMBL" id="GGC58034.1"/>
    </source>
</evidence>
<feature type="domain" description="Methyltransferase type 11" evidence="1">
    <location>
        <begin position="39"/>
        <end position="132"/>
    </location>
</feature>
<proteinExistence type="predicted"/>
<dbReference type="GO" id="GO:0008757">
    <property type="term" value="F:S-adenosylmethionine-dependent methyltransferase activity"/>
    <property type="evidence" value="ECO:0007669"/>
    <property type="project" value="InterPro"/>
</dbReference>
<dbReference type="Gene3D" id="3.40.50.150">
    <property type="entry name" value="Vaccinia Virus protein VP39"/>
    <property type="match status" value="1"/>
</dbReference>
<dbReference type="InterPro" id="IPR013216">
    <property type="entry name" value="Methyltransf_11"/>
</dbReference>
<keyword evidence="2" id="KW-0489">Methyltransferase</keyword>
<evidence type="ECO:0000259" key="1">
    <source>
        <dbReference type="Pfam" id="PF08241"/>
    </source>
</evidence>
<gene>
    <name evidence="2" type="ORF">GCM10011410_08140</name>
</gene>
<keyword evidence="3" id="KW-1185">Reference proteome</keyword>
<dbReference type="EMBL" id="BMJH01000001">
    <property type="protein sequence ID" value="GGC58034.1"/>
    <property type="molecule type" value="Genomic_DNA"/>
</dbReference>
<sequence length="204" mass="22618">MAIYRDRILPRIIDCACGMKMTDPQRERTCAGLTGDVVELGFGSGLNVPFYPSTVTKVSAIEPADAAWKLASKRVKASRIPIERSGLDGQQLPLSDASFDCALSTFTMCTIPDLVAALREVRRVLKPNGRLHFVEHGLAPDAKVQRWQNRLNPVQNKLFGGCNLNRPIVEMLEQEGFVVDWVDRFYDRGAPKFLGAMSLGVVRV</sequence>
<comment type="caution">
    <text evidence="2">The sequence shown here is derived from an EMBL/GenBank/DDBJ whole genome shotgun (WGS) entry which is preliminary data.</text>
</comment>
<reference evidence="2" key="2">
    <citation type="submission" date="2020-09" db="EMBL/GenBank/DDBJ databases">
        <authorList>
            <person name="Sun Q."/>
            <person name="Zhou Y."/>
        </authorList>
    </citation>
    <scope>NUCLEOTIDE SEQUENCE</scope>
    <source>
        <strain evidence="2">CGMCC 1.15478</strain>
    </source>
</reference>
<dbReference type="CDD" id="cd02440">
    <property type="entry name" value="AdoMet_MTases"/>
    <property type="match status" value="1"/>
</dbReference>
<protein>
    <submittedName>
        <fullName evidence="2">Methyltransferase</fullName>
    </submittedName>
</protein>
<name>A0A916U2H9_9ACTN</name>
<dbReference type="RefSeq" id="WP_188670891.1">
    <property type="nucleotide sequence ID" value="NZ_BMJH01000001.1"/>
</dbReference>
<accession>A0A916U2H9</accession>
<dbReference type="PANTHER" id="PTHR45036:SF1">
    <property type="entry name" value="METHYLTRANSFERASE LIKE 7A"/>
    <property type="match status" value="1"/>
</dbReference>
<keyword evidence="2" id="KW-0808">Transferase</keyword>
<dbReference type="Proteomes" id="UP000641514">
    <property type="component" value="Unassembled WGS sequence"/>
</dbReference>
<dbReference type="AlphaFoldDB" id="A0A916U2H9"/>
<dbReference type="SUPFAM" id="SSF53335">
    <property type="entry name" value="S-adenosyl-L-methionine-dependent methyltransferases"/>
    <property type="match status" value="1"/>
</dbReference>
<dbReference type="InterPro" id="IPR052356">
    <property type="entry name" value="Thiol_S-MT"/>
</dbReference>
<dbReference type="InterPro" id="IPR029063">
    <property type="entry name" value="SAM-dependent_MTases_sf"/>
</dbReference>
<evidence type="ECO:0000313" key="3">
    <source>
        <dbReference type="Proteomes" id="UP000641514"/>
    </source>
</evidence>
<dbReference type="PANTHER" id="PTHR45036">
    <property type="entry name" value="METHYLTRANSFERASE LIKE 7B"/>
    <property type="match status" value="1"/>
</dbReference>
<reference evidence="2" key="1">
    <citation type="journal article" date="2014" name="Int. J. Syst. Evol. Microbiol.">
        <title>Complete genome sequence of Corynebacterium casei LMG S-19264T (=DSM 44701T), isolated from a smear-ripened cheese.</title>
        <authorList>
            <consortium name="US DOE Joint Genome Institute (JGI-PGF)"/>
            <person name="Walter F."/>
            <person name="Albersmeier A."/>
            <person name="Kalinowski J."/>
            <person name="Ruckert C."/>
        </authorList>
    </citation>
    <scope>NUCLEOTIDE SEQUENCE</scope>
    <source>
        <strain evidence="2">CGMCC 1.15478</strain>
    </source>
</reference>